<evidence type="ECO:0000313" key="3">
    <source>
        <dbReference type="Proteomes" id="UP000719766"/>
    </source>
</evidence>
<dbReference type="AlphaFoldDB" id="A0A9P7APU1"/>
<name>A0A9P7APU1_9AGAM</name>
<protein>
    <submittedName>
        <fullName evidence="2">Uncharacterized protein</fullName>
    </submittedName>
</protein>
<evidence type="ECO:0000313" key="2">
    <source>
        <dbReference type="EMBL" id="KAG1793839.1"/>
    </source>
</evidence>
<dbReference type="Proteomes" id="UP000719766">
    <property type="component" value="Unassembled WGS sequence"/>
</dbReference>
<reference evidence="2" key="1">
    <citation type="journal article" date="2020" name="New Phytol.">
        <title>Comparative genomics reveals dynamic genome evolution in host specialist ectomycorrhizal fungi.</title>
        <authorList>
            <person name="Lofgren L.A."/>
            <person name="Nguyen N.H."/>
            <person name="Vilgalys R."/>
            <person name="Ruytinx J."/>
            <person name="Liao H.L."/>
            <person name="Branco S."/>
            <person name="Kuo A."/>
            <person name="LaButti K."/>
            <person name="Lipzen A."/>
            <person name="Andreopoulos W."/>
            <person name="Pangilinan J."/>
            <person name="Riley R."/>
            <person name="Hundley H."/>
            <person name="Na H."/>
            <person name="Barry K."/>
            <person name="Grigoriev I.V."/>
            <person name="Stajich J.E."/>
            <person name="Kennedy P.G."/>
        </authorList>
    </citation>
    <scope>NUCLEOTIDE SEQUENCE</scope>
    <source>
        <strain evidence="2">S12</strain>
    </source>
</reference>
<accession>A0A9P7APU1</accession>
<feature type="region of interest" description="Disordered" evidence="1">
    <location>
        <begin position="156"/>
        <end position="247"/>
    </location>
</feature>
<proteinExistence type="predicted"/>
<sequence length="247" mass="26998">MSSNPLPTPLFRAQNGVFVMADRYRPGVSLAITLDQLRLYLQYDADLRSGTAPNTIITPIGYDDFAVALNSNAGAGVQVAIVQEGDEGVRITGRPPTLAELVGLEATRRAAPTPRDPREDAGGQWLDSRRSELLDHALWDNLERNKKQRIWRDKSVAERQAKRRRREDDEAMRPFAPSTSLTNALAGPSGLNNPITPSIPPPPPITPVPDPPAPPVDGEDEEMDDDRAEECAQDKGKGKGLGRIPKK</sequence>
<feature type="compositionally biased region" description="Acidic residues" evidence="1">
    <location>
        <begin position="217"/>
        <end position="228"/>
    </location>
</feature>
<dbReference type="RefSeq" id="XP_041160144.1">
    <property type="nucleotide sequence ID" value="XM_041300123.1"/>
</dbReference>
<keyword evidence="3" id="KW-1185">Reference proteome</keyword>
<gene>
    <name evidence="2" type="ORF">HD556DRAFT_1308315</name>
</gene>
<evidence type="ECO:0000256" key="1">
    <source>
        <dbReference type="SAM" id="MobiDB-lite"/>
    </source>
</evidence>
<dbReference type="GeneID" id="64593887"/>
<dbReference type="OrthoDB" id="3211671at2759"/>
<feature type="compositionally biased region" description="Pro residues" evidence="1">
    <location>
        <begin position="197"/>
        <end position="215"/>
    </location>
</feature>
<comment type="caution">
    <text evidence="2">The sequence shown here is derived from an EMBL/GenBank/DDBJ whole genome shotgun (WGS) entry which is preliminary data.</text>
</comment>
<organism evidence="2 3">
    <name type="scientific">Suillus plorans</name>
    <dbReference type="NCBI Taxonomy" id="116603"/>
    <lineage>
        <taxon>Eukaryota</taxon>
        <taxon>Fungi</taxon>
        <taxon>Dikarya</taxon>
        <taxon>Basidiomycota</taxon>
        <taxon>Agaricomycotina</taxon>
        <taxon>Agaricomycetes</taxon>
        <taxon>Agaricomycetidae</taxon>
        <taxon>Boletales</taxon>
        <taxon>Suillineae</taxon>
        <taxon>Suillaceae</taxon>
        <taxon>Suillus</taxon>
    </lineage>
</organism>
<feature type="compositionally biased region" description="Basic residues" evidence="1">
    <location>
        <begin position="238"/>
        <end position="247"/>
    </location>
</feature>
<dbReference type="EMBL" id="JABBWE010000028">
    <property type="protein sequence ID" value="KAG1793839.1"/>
    <property type="molecule type" value="Genomic_DNA"/>
</dbReference>
<feature type="compositionally biased region" description="Basic and acidic residues" evidence="1">
    <location>
        <begin position="156"/>
        <end position="172"/>
    </location>
</feature>